<keyword evidence="9" id="KW-0576">Peroxisome</keyword>
<dbReference type="GO" id="GO:1990429">
    <property type="term" value="C:peroxisomal importomer complex"/>
    <property type="evidence" value="ECO:0007669"/>
    <property type="project" value="TreeGrafter"/>
</dbReference>
<keyword evidence="3" id="KW-0813">Transport</keyword>
<dbReference type="PROSITE" id="PS50002">
    <property type="entry name" value="SH3"/>
    <property type="match status" value="1"/>
</dbReference>
<organism evidence="16">
    <name type="scientific">Ixodes ricinus</name>
    <name type="common">Common tick</name>
    <name type="synonym">Acarus ricinus</name>
    <dbReference type="NCBI Taxonomy" id="34613"/>
    <lineage>
        <taxon>Eukaryota</taxon>
        <taxon>Metazoa</taxon>
        <taxon>Ecdysozoa</taxon>
        <taxon>Arthropoda</taxon>
        <taxon>Chelicerata</taxon>
        <taxon>Arachnida</taxon>
        <taxon>Acari</taxon>
        <taxon>Parasitiformes</taxon>
        <taxon>Ixodida</taxon>
        <taxon>Ixodoidea</taxon>
        <taxon>Ixodidae</taxon>
        <taxon>Ixodinae</taxon>
        <taxon>Ixodes</taxon>
    </lineage>
</organism>
<evidence type="ECO:0000256" key="11">
    <source>
        <dbReference type="ARBA" id="ARBA00034535"/>
    </source>
</evidence>
<protein>
    <recommendedName>
        <fullName evidence="11">Peroxisomal membrane protein PEX13</fullName>
    </recommendedName>
    <alternativeName>
        <fullName evidence="10">Peroxin-13</fullName>
    </alternativeName>
</protein>
<evidence type="ECO:0000256" key="9">
    <source>
        <dbReference type="ARBA" id="ARBA00023140"/>
    </source>
</evidence>
<evidence type="ECO:0000256" key="5">
    <source>
        <dbReference type="ARBA" id="ARBA00022927"/>
    </source>
</evidence>
<dbReference type="InterPro" id="IPR001452">
    <property type="entry name" value="SH3_domain"/>
</dbReference>
<keyword evidence="8" id="KW-0472">Membrane</keyword>
<dbReference type="SUPFAM" id="SSF50044">
    <property type="entry name" value="SH3-domain"/>
    <property type="match status" value="1"/>
</dbReference>
<feature type="compositionally biased region" description="Basic and acidic residues" evidence="14">
    <location>
        <begin position="383"/>
        <end position="395"/>
    </location>
</feature>
<dbReference type="Gene3D" id="2.30.30.40">
    <property type="entry name" value="SH3 Domains"/>
    <property type="match status" value="1"/>
</dbReference>
<evidence type="ECO:0000313" key="16">
    <source>
        <dbReference type="EMBL" id="MXU99083.1"/>
    </source>
</evidence>
<dbReference type="GO" id="GO:0016560">
    <property type="term" value="P:protein import into peroxisome matrix, docking"/>
    <property type="evidence" value="ECO:0007669"/>
    <property type="project" value="InterPro"/>
</dbReference>
<comment type="similarity">
    <text evidence="1">Belongs to the peroxin-13 family.</text>
</comment>
<keyword evidence="4" id="KW-0812">Transmembrane</keyword>
<feature type="compositionally biased region" description="Polar residues" evidence="14">
    <location>
        <begin position="12"/>
        <end position="29"/>
    </location>
</feature>
<evidence type="ECO:0000259" key="15">
    <source>
        <dbReference type="PROSITE" id="PS50002"/>
    </source>
</evidence>
<feature type="compositionally biased region" description="Pro residues" evidence="14">
    <location>
        <begin position="43"/>
        <end position="56"/>
    </location>
</feature>
<reference evidence="16" key="1">
    <citation type="submission" date="2019-12" db="EMBL/GenBank/DDBJ databases">
        <title>An insight into the sialome of adult female Ixodes ricinus ticks feeding for 6 days.</title>
        <authorList>
            <person name="Perner J."/>
            <person name="Ribeiro J.M.C."/>
        </authorList>
    </citation>
    <scope>NUCLEOTIDE SEQUENCE</scope>
    <source>
        <strain evidence="16">Semi-engorged</strain>
        <tissue evidence="16">Salivary glands</tissue>
    </source>
</reference>
<dbReference type="GO" id="GO:0005778">
    <property type="term" value="C:peroxisomal membrane"/>
    <property type="evidence" value="ECO:0007669"/>
    <property type="project" value="UniProtKB-SubCell"/>
</dbReference>
<evidence type="ECO:0000256" key="13">
    <source>
        <dbReference type="PROSITE-ProRule" id="PRU00192"/>
    </source>
</evidence>
<evidence type="ECO:0000256" key="8">
    <source>
        <dbReference type="ARBA" id="ARBA00023136"/>
    </source>
</evidence>
<name>A0A6B0V9X2_IXORI</name>
<feature type="region of interest" description="Disordered" evidence="14">
    <location>
        <begin position="372"/>
        <end position="395"/>
    </location>
</feature>
<keyword evidence="6" id="KW-1133">Transmembrane helix</keyword>
<evidence type="ECO:0000256" key="4">
    <source>
        <dbReference type="ARBA" id="ARBA00022692"/>
    </source>
</evidence>
<evidence type="ECO:0000256" key="14">
    <source>
        <dbReference type="SAM" id="MobiDB-lite"/>
    </source>
</evidence>
<evidence type="ECO:0000256" key="1">
    <source>
        <dbReference type="ARBA" id="ARBA00006033"/>
    </source>
</evidence>
<sequence length="395" mass="40573">MASPPKPWENQVAGQQCGTSGLVNNSSWDESPGVLGGSLPGPSTAPGPAPPVPPRPAQSYATPMYSRVGYGGGYGYGSGYGGIGSYGGYGSYGGIGGYGGLGGYGYGSGYGGIGSYGGYGSYGGIGGYGGLGGYSGYGNYGGYGGYGAAEPGPLWRLAEDSTRGAFQSVESVVQAFGSISLMLDSTYQALQNSFRAMVGVADQFGRLKGHLAQTLSALALIRSLRWLFYAALRLLGLRSQGSGAEAAWARALTADPGDPAEPGGGSPTWPILAFLAFVLGAPWLLWRIFSAASKRAGAASQWASGAGDHFVAVAQFSFRPENSTELAVKAGQQLRLAPKDQQPRVRGWLLASTDGTQIGLVPANYVKVLGPSKGHLQQPLQEPPKEGPKDASKDT</sequence>
<dbReference type="Pfam" id="PF14604">
    <property type="entry name" value="SH3_9"/>
    <property type="match status" value="1"/>
</dbReference>
<dbReference type="InterPro" id="IPR007223">
    <property type="entry name" value="Peroxin-13_N"/>
</dbReference>
<keyword evidence="5" id="KW-0653">Protein transport</keyword>
<accession>A0A6B0V9X2</accession>
<dbReference type="Pfam" id="PF04088">
    <property type="entry name" value="Peroxin-13_N"/>
    <property type="match status" value="1"/>
</dbReference>
<evidence type="ECO:0000256" key="10">
    <source>
        <dbReference type="ARBA" id="ARBA00029693"/>
    </source>
</evidence>
<evidence type="ECO:0000256" key="6">
    <source>
        <dbReference type="ARBA" id="ARBA00022989"/>
    </source>
</evidence>
<dbReference type="InterPro" id="IPR035463">
    <property type="entry name" value="Pex13"/>
</dbReference>
<dbReference type="InterPro" id="IPR036028">
    <property type="entry name" value="SH3-like_dom_sf"/>
</dbReference>
<dbReference type="AlphaFoldDB" id="A0A6B0V9X2"/>
<dbReference type="PANTHER" id="PTHR19332:SF1">
    <property type="entry name" value="PEROXISOMAL MEMBRANE PROTEIN PEX13"/>
    <property type="match status" value="1"/>
</dbReference>
<feature type="domain" description="SH3" evidence="15">
    <location>
        <begin position="307"/>
        <end position="371"/>
    </location>
</feature>
<feature type="region of interest" description="Disordered" evidence="14">
    <location>
        <begin position="1"/>
        <end position="58"/>
    </location>
</feature>
<keyword evidence="7" id="KW-0811">Translocation</keyword>
<dbReference type="PANTHER" id="PTHR19332">
    <property type="entry name" value="PEROXISOMAL MEMBRANE PROTEIN PEX13"/>
    <property type="match status" value="1"/>
</dbReference>
<evidence type="ECO:0000256" key="12">
    <source>
        <dbReference type="ARBA" id="ARBA00046271"/>
    </source>
</evidence>
<keyword evidence="2 13" id="KW-0728">SH3 domain</keyword>
<evidence type="ECO:0000256" key="7">
    <source>
        <dbReference type="ARBA" id="ARBA00023010"/>
    </source>
</evidence>
<dbReference type="SMART" id="SM00326">
    <property type="entry name" value="SH3"/>
    <property type="match status" value="1"/>
</dbReference>
<comment type="subcellular location">
    <subcellularLocation>
        <location evidence="12">Peroxisome membrane</location>
    </subcellularLocation>
</comment>
<proteinExistence type="inferred from homology"/>
<dbReference type="CDD" id="cd11864">
    <property type="entry name" value="SH3_PEX13_eumet"/>
    <property type="match status" value="1"/>
</dbReference>
<evidence type="ECO:0000256" key="2">
    <source>
        <dbReference type="ARBA" id="ARBA00022443"/>
    </source>
</evidence>
<dbReference type="EMBL" id="GIFC01017000">
    <property type="protein sequence ID" value="MXU99083.1"/>
    <property type="molecule type" value="Transcribed_RNA"/>
</dbReference>
<evidence type="ECO:0000256" key="3">
    <source>
        <dbReference type="ARBA" id="ARBA00022448"/>
    </source>
</evidence>